<dbReference type="Pfam" id="PF13087">
    <property type="entry name" value="AAA_12"/>
    <property type="match status" value="1"/>
</dbReference>
<dbReference type="InterPro" id="IPR041679">
    <property type="entry name" value="DNA2/NAM7-like_C"/>
</dbReference>
<dbReference type="InterPro" id="IPR027417">
    <property type="entry name" value="P-loop_NTPase"/>
</dbReference>
<accession>A0A1S8BMI8</accession>
<evidence type="ECO:0000256" key="7">
    <source>
        <dbReference type="ARBA" id="ARBA00022833"/>
    </source>
</evidence>
<keyword evidence="6" id="KW-0347">Helicase</keyword>
<feature type="region of interest" description="Disordered" evidence="9">
    <location>
        <begin position="421"/>
        <end position="441"/>
    </location>
</feature>
<dbReference type="InterPro" id="IPR000967">
    <property type="entry name" value="Znf_NFX1"/>
</dbReference>
<dbReference type="PANTHER" id="PTHR10887">
    <property type="entry name" value="DNA2/NAM7 HELICASE FAMILY"/>
    <property type="match status" value="1"/>
</dbReference>
<dbReference type="InterPro" id="IPR046439">
    <property type="entry name" value="ZF_RZ_dom"/>
</dbReference>
<dbReference type="GO" id="GO:0005737">
    <property type="term" value="C:cytoplasm"/>
    <property type="evidence" value="ECO:0007669"/>
    <property type="project" value="UniProtKB-SubCell"/>
</dbReference>
<dbReference type="Pfam" id="PF20173">
    <property type="entry name" value="ZnF_RZ-type"/>
    <property type="match status" value="1"/>
</dbReference>
<gene>
    <name evidence="11" type="ORF">BK809_0005442</name>
</gene>
<comment type="caution">
    <text evidence="11">The sequence shown here is derived from an EMBL/GenBank/DDBJ whole genome shotgun (WGS) entry which is preliminary data.</text>
</comment>
<evidence type="ECO:0000259" key="10">
    <source>
        <dbReference type="PROSITE" id="PS51981"/>
    </source>
</evidence>
<sequence>MPNGNRNLSNTEVEFRNWRFMIPKEGNLPELLGPQLSTFFQKGAELVACDPGIRQDVISRLASPGGLARVRELVELDFSSLNDRVKLRRFLTYHMHFFQIITHPDVLSSIILEQPLGSLFTFLYGINGQRTIRLFSSITDLLSNVAGDATPTGSLSMTDVFQLTFQVFAKIIDINGGAQINPDIANLAEVFSGLLDQLVEEHGEAACEKPRASLIRIQQRMGIGQAIPHLANKPNPPVNQISFGIPIDHPGHLSSNGPRHDNDHGDIREIEVLPTWQEVKSLRPEYLPVKDPATWHKSGVQGLLDRHFRLLREDTVGQLRDAVQAELSRMEAPDIQSTNQQNGRQGLRTYTYRGVSVADFSIDRKAGLRCQISFPQPPQVRDMSASKRLEWWTQSRRLQPDALVCLLDKTGLLLFCSVAPEPSRPRGASKSAEDKSAEEGKRDLHADNDVAFLELCLVDQSDQHIIDLLRRCWNFRQMSLVEFPGVLLPAFQPTLKALQQMSLTGDVPFSEFLAPGQDAAGVVRVPPPAYARRPNFSFSLSSITNGSRNIQLSPQREFDATELAQSSSLDYAQARAVVDSLTQSFALIQGPPGTGKSYTGIALIKVLLDNRTAANLGPIVCVCYTNHALDQLLEHLVDAGISQVIRVGSRSKSEVLKPLLLREVAMKLERTKTEKRVFWDIGKQLERDEREIEQLITALGNADSWQSVREYLQQNSPSQHDEIFGSSFPDEDGFMLQEEDPKDAFLHWLSGGRSLASSHHERPHSLPLSASLLTLSHTERRLLHLHWTNLLREKIQRKLVHALHEYNDRRAQQDLNRLELNLRCLQEAHIIGITTSGLARNLDILRRVRAKVMVCEEAGEVMESHTLTAMLPSVEHAILIGDHEQLRPQIQRYDLGREHPRGEQYSLDVSLFERLVRPNDDTAIQLPYTTLETQRRMHPMISQLVRDTLYPALHDAPSTTEYPMVPGMKDRLFWFDHREHEAGSDQPRDVTSTSRTNDFEVEMTVGLVSHLMKQGIYHAEDIAVLTPYLGQLHKLRARLGAMWELVINDRDLDELEKAGIATEQVCKTTALQALKVATIDNFQGEEAKVVIISLVRSNEMNNCGFLKTSNRINVLLSRAQHGMFIIGNSKTAGSVEMWQDVLDILRAGGNIGTSFELQCPRHPRTLIAAGKPDDFAQYSPEGGCDMRCDQRLRCGHSCINKCHSQLLHDAVVCLEPCPRPMKGCDHSCPRVCGVGCPQNCAVNIFDPDRTLPCGHPMANLPCWQAQDISTVKCQAKVLRTIPGCNHKMQLPCHVEVESNSFKCPGLCGGLLPCGHTCKRVCYACKTRENGSITREDHGICQQVCGRDYSTCRHSCRERCHGDKPCPLCMAPCEVSCGHSRCAKKCHEPCAPCAEQSCASHCPHSSCSLPCAAPCDWLPCSKRCEKLLTCEHQCPSLCGEACPEAKFCQVCAADKIKDQQVDFIEMLTYKEVDLNEDPCLFPPCGHIMTMANMDGHMDMNKHYVTAPDGTFVGLKPAPPFSSDELKACPTCRGALRSISRYGRVVRRALLDESTKKFIVWSQDEYLRLQTQFQDAHSELNNTADAVVVNTVAPVALTIAGSPYVLFDYIKDTAAALNLTGRYKALFALRTQLLAHVNKVQHEEQPFRKVHDFCQDARRRRGHDDIASAFALSPEVLQTRAHLLASALLLRCDLALIADLVAIWRNKLPAKLRGGNCTLHFSSIRNRCLALLQDADAAHSPAQKVEALLFHAQSNAIQRLPFAAAAATPAATTMQSQQLREEALAHIATARAICTLHPSSTSGLDDEADTLEKMLRQESTFFAVVTSEERRAVLAAMAAEFRGTGHWYYCANGHPFTVGECGMPMQLAVCPQCGAAAGGQGHVPAEGVTRAEDLERELGELRL</sequence>
<keyword evidence="6" id="KW-0067">ATP-binding</keyword>
<dbReference type="GO" id="GO:0004386">
    <property type="term" value="F:helicase activity"/>
    <property type="evidence" value="ECO:0007669"/>
    <property type="project" value="InterPro"/>
</dbReference>
<evidence type="ECO:0000256" key="1">
    <source>
        <dbReference type="ARBA" id="ARBA00004496"/>
    </source>
</evidence>
<evidence type="ECO:0000313" key="12">
    <source>
        <dbReference type="Proteomes" id="UP000190776"/>
    </source>
</evidence>
<protein>
    <submittedName>
        <fullName evidence="11">NFX1-type zinc finger-containing protein 1</fullName>
    </submittedName>
</protein>
<evidence type="ECO:0000256" key="8">
    <source>
        <dbReference type="ARBA" id="ARBA00022859"/>
    </source>
</evidence>
<dbReference type="Gene3D" id="3.40.50.300">
    <property type="entry name" value="P-loop containing nucleotide triphosphate hydrolases"/>
    <property type="match status" value="2"/>
</dbReference>
<evidence type="ECO:0000256" key="5">
    <source>
        <dbReference type="ARBA" id="ARBA00022771"/>
    </source>
</evidence>
<keyword evidence="7" id="KW-0862">Zinc</keyword>
<comment type="subcellular location">
    <subcellularLocation>
        <location evidence="1">Cytoplasm</location>
    </subcellularLocation>
</comment>
<dbReference type="InterPro" id="IPR041677">
    <property type="entry name" value="DNA2/NAM7_AAA_11"/>
</dbReference>
<dbReference type="SUPFAM" id="SSF52540">
    <property type="entry name" value="P-loop containing nucleoside triphosphate hydrolases"/>
    <property type="match status" value="1"/>
</dbReference>
<keyword evidence="6" id="KW-0378">Hydrolase</keyword>
<dbReference type="PANTHER" id="PTHR10887:SF445">
    <property type="entry name" value="NFX1-TYPE ZINC FINGER-CONTAINING PROTEIN 1"/>
    <property type="match status" value="1"/>
</dbReference>
<dbReference type="OrthoDB" id="2423195at2759"/>
<dbReference type="CDD" id="cd17936">
    <property type="entry name" value="EEXXEc_NFX1"/>
    <property type="match status" value="1"/>
</dbReference>
<feature type="compositionally biased region" description="Basic and acidic residues" evidence="9">
    <location>
        <begin position="431"/>
        <end position="441"/>
    </location>
</feature>
<evidence type="ECO:0000256" key="4">
    <source>
        <dbReference type="ARBA" id="ARBA00022737"/>
    </source>
</evidence>
<keyword evidence="5" id="KW-0863">Zinc-finger</keyword>
<keyword evidence="8" id="KW-0391">Immunity</keyword>
<dbReference type="GO" id="GO:0031380">
    <property type="term" value="C:nuclear RNA-directed RNA polymerase complex"/>
    <property type="evidence" value="ECO:0007669"/>
    <property type="project" value="TreeGrafter"/>
</dbReference>
<dbReference type="CDD" id="cd18808">
    <property type="entry name" value="SF1_C_Upf1"/>
    <property type="match status" value="1"/>
</dbReference>
<keyword evidence="2" id="KW-0963">Cytoplasm</keyword>
<dbReference type="EMBL" id="MSZU01000074">
    <property type="protein sequence ID" value="OMP88721.1"/>
    <property type="molecule type" value="Genomic_DNA"/>
</dbReference>
<dbReference type="GO" id="GO:0031048">
    <property type="term" value="P:regulatory ncRNA-mediated heterochromatin formation"/>
    <property type="evidence" value="ECO:0007669"/>
    <property type="project" value="TreeGrafter"/>
</dbReference>
<proteinExistence type="predicted"/>
<dbReference type="CDD" id="cd06008">
    <property type="entry name" value="NF-X1-zinc-finger"/>
    <property type="match status" value="1"/>
</dbReference>
<keyword evidence="6" id="KW-0547">Nucleotide-binding</keyword>
<keyword evidence="4" id="KW-0677">Repeat</keyword>
<dbReference type="Proteomes" id="UP000190776">
    <property type="component" value="Unassembled WGS sequence"/>
</dbReference>
<evidence type="ECO:0000256" key="3">
    <source>
        <dbReference type="ARBA" id="ARBA00022723"/>
    </source>
</evidence>
<dbReference type="FunFam" id="3.40.50.300:FF:001660">
    <property type="entry name" value="NF-X1 finger and helicase protein, putative"/>
    <property type="match status" value="1"/>
</dbReference>
<organism evidence="11 12">
    <name type="scientific">Diplodia seriata</name>
    <dbReference type="NCBI Taxonomy" id="420778"/>
    <lineage>
        <taxon>Eukaryota</taxon>
        <taxon>Fungi</taxon>
        <taxon>Dikarya</taxon>
        <taxon>Ascomycota</taxon>
        <taxon>Pezizomycotina</taxon>
        <taxon>Dothideomycetes</taxon>
        <taxon>Dothideomycetes incertae sedis</taxon>
        <taxon>Botryosphaeriales</taxon>
        <taxon>Botryosphaeriaceae</taxon>
        <taxon>Diplodia</taxon>
    </lineage>
</organism>
<dbReference type="InterPro" id="IPR045055">
    <property type="entry name" value="DNA2/NAM7-like"/>
</dbReference>
<evidence type="ECO:0000256" key="6">
    <source>
        <dbReference type="ARBA" id="ARBA00022806"/>
    </source>
</evidence>
<dbReference type="InterPro" id="IPR047187">
    <property type="entry name" value="SF1_C_Upf1"/>
</dbReference>
<reference evidence="11 12" key="1">
    <citation type="submission" date="2017-01" db="EMBL/GenBank/DDBJ databases">
        <title>Draft genome sequence of Diplodia seriata F98.1, a fungal species involved in grapevine trunk diseases.</title>
        <authorList>
            <person name="Robert-Siegwald G."/>
            <person name="Vallet J."/>
            <person name="Abou-Mansour E."/>
            <person name="Xu J."/>
            <person name="Rey P."/>
            <person name="Bertsch C."/>
            <person name="Rego C."/>
            <person name="Larignon P."/>
            <person name="Fontaine F."/>
            <person name="Lebrun M.-H."/>
        </authorList>
    </citation>
    <scope>NUCLEOTIDE SEQUENCE [LARGE SCALE GENOMIC DNA]</scope>
    <source>
        <strain evidence="11 12">F98.1</strain>
    </source>
</reference>
<evidence type="ECO:0000256" key="9">
    <source>
        <dbReference type="SAM" id="MobiDB-lite"/>
    </source>
</evidence>
<name>A0A1S8BMI8_9PEZI</name>
<dbReference type="PROSITE" id="PS51981">
    <property type="entry name" value="ZF_RZ"/>
    <property type="match status" value="1"/>
</dbReference>
<keyword evidence="3" id="KW-0479">Metal-binding</keyword>
<evidence type="ECO:0000313" key="11">
    <source>
        <dbReference type="EMBL" id="OMP88721.1"/>
    </source>
</evidence>
<feature type="domain" description="RZ-type" evidence="10">
    <location>
        <begin position="1823"/>
        <end position="1899"/>
    </location>
</feature>
<dbReference type="SMART" id="SM00438">
    <property type="entry name" value="ZnF_NFX"/>
    <property type="match status" value="5"/>
</dbReference>
<dbReference type="GO" id="GO:0008270">
    <property type="term" value="F:zinc ion binding"/>
    <property type="evidence" value="ECO:0007669"/>
    <property type="project" value="UniProtKB-KW"/>
</dbReference>
<evidence type="ECO:0000256" key="2">
    <source>
        <dbReference type="ARBA" id="ARBA00022490"/>
    </source>
</evidence>
<dbReference type="Pfam" id="PF13086">
    <property type="entry name" value="AAA_11"/>
    <property type="match status" value="1"/>
</dbReference>
<dbReference type="GO" id="GO:0002376">
    <property type="term" value="P:immune system process"/>
    <property type="evidence" value="ECO:0007669"/>
    <property type="project" value="UniProtKB-KW"/>
</dbReference>